<evidence type="ECO:0000313" key="2">
    <source>
        <dbReference type="Proteomes" id="UP001597545"/>
    </source>
</evidence>
<reference evidence="2" key="1">
    <citation type="journal article" date="2019" name="Int. J. Syst. Evol. Microbiol.">
        <title>The Global Catalogue of Microorganisms (GCM) 10K type strain sequencing project: providing services to taxonomists for standard genome sequencing and annotation.</title>
        <authorList>
            <consortium name="The Broad Institute Genomics Platform"/>
            <consortium name="The Broad Institute Genome Sequencing Center for Infectious Disease"/>
            <person name="Wu L."/>
            <person name="Ma J."/>
        </authorList>
    </citation>
    <scope>NUCLEOTIDE SEQUENCE [LARGE SCALE GENOMIC DNA]</scope>
    <source>
        <strain evidence="2">KCTC 42662</strain>
    </source>
</reference>
<evidence type="ECO:0008006" key="3">
    <source>
        <dbReference type="Google" id="ProtNLM"/>
    </source>
</evidence>
<dbReference type="RefSeq" id="WP_380906004.1">
    <property type="nucleotide sequence ID" value="NZ_JBHUEG010000019.1"/>
</dbReference>
<gene>
    <name evidence="1" type="ORF">ACFSR5_18715</name>
</gene>
<accession>A0ABW5KMY7</accession>
<dbReference type="EMBL" id="JBHULR010000020">
    <property type="protein sequence ID" value="MFD2549684.1"/>
    <property type="molecule type" value="Genomic_DNA"/>
</dbReference>
<evidence type="ECO:0000313" key="1">
    <source>
        <dbReference type="EMBL" id="MFD2549684.1"/>
    </source>
</evidence>
<sequence length="404" mass="46191">MDRFLQAVAMVKKGWPYGIFLLLVSGQINAQQVDGMLDKQRRKTREVLAACIAKVGDQLTDTSRSAVQQFALFAPVRDYVSSDQANYIKIRTRYLQELEPPPEALTRLTYTALPDTNFVAKLFLNATYAAVTLSTCLKAEEITGVVQGIVQPQLFQSFGISALESNVAYVFGRQIFAKKLSETAWQIWSANRAYGFRFTIDLREHVVKDIAYSAYMDPAYMQANLSFVDRRTAYGLEQLYLALERTRWNSFSFDLLRTDGADAWQDTVDRKLGDYYQRHQKAFVKARRAVLERLSREKEEPSKSWNIVENVDTASFKGTLTPYAIHPDEMAWQLFSHSNGLARFQVDVEEIGKNALVGFITTAHRERENRWHVQSLAYSLGFAYVWDIQTGVVSEFKMLKRASL</sequence>
<name>A0ABW5KMY7_9SPHI</name>
<comment type="caution">
    <text evidence="1">The sequence shown here is derived from an EMBL/GenBank/DDBJ whole genome shotgun (WGS) entry which is preliminary data.</text>
</comment>
<protein>
    <recommendedName>
        <fullName evidence="3">DUF4835 family protein</fullName>
    </recommendedName>
</protein>
<keyword evidence="2" id="KW-1185">Reference proteome</keyword>
<proteinExistence type="predicted"/>
<dbReference type="Proteomes" id="UP001597545">
    <property type="component" value="Unassembled WGS sequence"/>
</dbReference>
<organism evidence="1 2">
    <name type="scientific">Sphingobacterium suaedae</name>
    <dbReference type="NCBI Taxonomy" id="1686402"/>
    <lineage>
        <taxon>Bacteria</taxon>
        <taxon>Pseudomonadati</taxon>
        <taxon>Bacteroidota</taxon>
        <taxon>Sphingobacteriia</taxon>
        <taxon>Sphingobacteriales</taxon>
        <taxon>Sphingobacteriaceae</taxon>
        <taxon>Sphingobacterium</taxon>
    </lineage>
</organism>